<evidence type="ECO:0000256" key="6">
    <source>
        <dbReference type="NCBIfam" id="TIGR01744"/>
    </source>
</evidence>
<reference evidence="8" key="1">
    <citation type="submission" date="2022-12" db="EMBL/GenBank/DDBJ databases">
        <title>Peptostreptococcus.</title>
        <authorList>
            <person name="Lee S.H."/>
        </authorList>
    </citation>
    <scope>NUCLEOTIDE SEQUENCE</scope>
    <source>
        <strain evidence="8">CBA3647</strain>
    </source>
</reference>
<dbReference type="NCBIfam" id="NF006671">
    <property type="entry name" value="PRK09219.1"/>
    <property type="match status" value="1"/>
</dbReference>
<dbReference type="SUPFAM" id="SSF53271">
    <property type="entry name" value="PRTase-like"/>
    <property type="match status" value="1"/>
</dbReference>
<comment type="pathway">
    <text evidence="5">Purine metabolism; XMP biosynthesis via salvage pathway; XMP from xanthine: step 1/1.</text>
</comment>
<keyword evidence="9" id="KW-1185">Reference proteome</keyword>
<organism evidence="8 9">
    <name type="scientific">Peptostreptococcus equinus</name>
    <dbReference type="NCBI Taxonomy" id="3003601"/>
    <lineage>
        <taxon>Bacteria</taxon>
        <taxon>Bacillati</taxon>
        <taxon>Bacillota</taxon>
        <taxon>Clostridia</taxon>
        <taxon>Peptostreptococcales</taxon>
        <taxon>Peptostreptococcaceae</taxon>
        <taxon>Peptostreptococcus</taxon>
    </lineage>
</organism>
<dbReference type="RefSeq" id="WP_269311020.1">
    <property type="nucleotide sequence ID" value="NZ_CP114052.1"/>
</dbReference>
<dbReference type="InterPro" id="IPR029057">
    <property type="entry name" value="PRTase-like"/>
</dbReference>
<comment type="subunit">
    <text evidence="5">Homodimer.</text>
</comment>
<comment type="similarity">
    <text evidence="5">Belongs to the purine/pyrimidine phosphoribosyltransferase family. Xpt subfamily.</text>
</comment>
<keyword evidence="3 5" id="KW-0808">Transferase</keyword>
<dbReference type="InterPro" id="IPR000836">
    <property type="entry name" value="PRTase_dom"/>
</dbReference>
<dbReference type="EC" id="2.4.2.22" evidence="5 6"/>
<proteinExistence type="inferred from homology"/>
<dbReference type="PANTHER" id="PTHR43864:SF1">
    <property type="entry name" value="XANTHINE PHOSPHORIBOSYLTRANSFERASE"/>
    <property type="match status" value="1"/>
</dbReference>
<gene>
    <name evidence="5" type="primary">xpt</name>
    <name evidence="8" type="ORF">O0R46_07005</name>
</gene>
<evidence type="ECO:0000256" key="3">
    <source>
        <dbReference type="ARBA" id="ARBA00022679"/>
    </source>
</evidence>
<dbReference type="Proteomes" id="UP001164187">
    <property type="component" value="Chromosome"/>
</dbReference>
<protein>
    <recommendedName>
        <fullName evidence="5 6">Xanthine phosphoribosyltransferase</fullName>
        <shortName evidence="5">XPRTase</shortName>
        <ecNumber evidence="5 6">2.4.2.22</ecNumber>
    </recommendedName>
</protein>
<evidence type="ECO:0000256" key="4">
    <source>
        <dbReference type="ARBA" id="ARBA00022726"/>
    </source>
</evidence>
<evidence type="ECO:0000313" key="9">
    <source>
        <dbReference type="Proteomes" id="UP001164187"/>
    </source>
</evidence>
<feature type="binding site" evidence="5">
    <location>
        <position position="27"/>
    </location>
    <ligand>
        <name>xanthine</name>
        <dbReference type="ChEBI" id="CHEBI:17712"/>
    </ligand>
</feature>
<name>A0ABY7JLV8_9FIRM</name>
<feature type="binding site" evidence="5">
    <location>
        <begin position="128"/>
        <end position="132"/>
    </location>
    <ligand>
        <name>5-phospho-alpha-D-ribose 1-diphosphate</name>
        <dbReference type="ChEBI" id="CHEBI:58017"/>
    </ligand>
</feature>
<comment type="catalytic activity">
    <reaction evidence="5">
        <text>XMP + diphosphate = xanthine + 5-phospho-alpha-D-ribose 1-diphosphate</text>
        <dbReference type="Rhea" id="RHEA:10800"/>
        <dbReference type="ChEBI" id="CHEBI:17712"/>
        <dbReference type="ChEBI" id="CHEBI:33019"/>
        <dbReference type="ChEBI" id="CHEBI:57464"/>
        <dbReference type="ChEBI" id="CHEBI:58017"/>
        <dbReference type="EC" id="2.4.2.22"/>
    </reaction>
</comment>
<dbReference type="Pfam" id="PF00156">
    <property type="entry name" value="Pribosyltran"/>
    <property type="match status" value="1"/>
</dbReference>
<evidence type="ECO:0000256" key="2">
    <source>
        <dbReference type="ARBA" id="ARBA00022676"/>
    </source>
</evidence>
<keyword evidence="4 5" id="KW-0660">Purine salvage</keyword>
<accession>A0ABY7JLV8</accession>
<dbReference type="NCBIfam" id="TIGR01744">
    <property type="entry name" value="XPRTase"/>
    <property type="match status" value="1"/>
</dbReference>
<evidence type="ECO:0000256" key="5">
    <source>
        <dbReference type="HAMAP-Rule" id="MF_01184"/>
    </source>
</evidence>
<sequence>MELLENKILSEGRVLSGNILKVDKFLNHQIDPNLFMEMGKDFYEHFKGMGINKILTLEVSGIAVAFAAATYLNVPVLFAKKSDSLTLSDDVFSSKVISYTKHKEYDIRVDKAFLSSEDNVLIIDDFLAKGQALNGLMELCKQADAEVIGVGIAIEKAFQEGGKHYRSLGYDVYSQAVIEKFEDGKVVFKKD</sequence>
<evidence type="ECO:0000259" key="7">
    <source>
        <dbReference type="Pfam" id="PF00156"/>
    </source>
</evidence>
<dbReference type="GO" id="GO:0000310">
    <property type="term" value="F:xanthine phosphoribosyltransferase activity"/>
    <property type="evidence" value="ECO:0007669"/>
    <property type="project" value="UniProtKB-EC"/>
</dbReference>
<dbReference type="InterPro" id="IPR050118">
    <property type="entry name" value="Pur/Pyrimidine_PRTase"/>
</dbReference>
<feature type="binding site" evidence="5">
    <location>
        <position position="20"/>
    </location>
    <ligand>
        <name>xanthine</name>
        <dbReference type="ChEBI" id="CHEBI:17712"/>
    </ligand>
</feature>
<feature type="domain" description="Phosphoribosyltransferase" evidence="7">
    <location>
        <begin position="49"/>
        <end position="157"/>
    </location>
</feature>
<dbReference type="EMBL" id="CP114052">
    <property type="protein sequence ID" value="WAW14351.1"/>
    <property type="molecule type" value="Genomic_DNA"/>
</dbReference>
<dbReference type="PANTHER" id="PTHR43864">
    <property type="entry name" value="HYPOXANTHINE/GUANINE PHOSPHORIBOSYLTRANSFERASE"/>
    <property type="match status" value="1"/>
</dbReference>
<feature type="binding site" evidence="5">
    <location>
        <position position="156"/>
    </location>
    <ligand>
        <name>xanthine</name>
        <dbReference type="ChEBI" id="CHEBI:17712"/>
    </ligand>
</feature>
<evidence type="ECO:0000256" key="1">
    <source>
        <dbReference type="ARBA" id="ARBA00022490"/>
    </source>
</evidence>
<evidence type="ECO:0000313" key="8">
    <source>
        <dbReference type="EMBL" id="WAW14351.1"/>
    </source>
</evidence>
<dbReference type="HAMAP" id="MF_01184">
    <property type="entry name" value="XPRTase"/>
    <property type="match status" value="1"/>
</dbReference>
<dbReference type="CDD" id="cd06223">
    <property type="entry name" value="PRTases_typeI"/>
    <property type="match status" value="1"/>
</dbReference>
<comment type="subcellular location">
    <subcellularLocation>
        <location evidence="5">Cytoplasm</location>
    </subcellularLocation>
</comment>
<dbReference type="InterPro" id="IPR010079">
    <property type="entry name" value="Xanthine_PRibTrfase"/>
</dbReference>
<keyword evidence="1 5" id="KW-0963">Cytoplasm</keyword>
<keyword evidence="2 5" id="KW-0328">Glycosyltransferase</keyword>
<comment type="function">
    <text evidence="5">Converts the preformed base xanthine, a product of nucleic acid breakdown, to xanthosine 5'-monophosphate (XMP), so it can be reused for RNA or DNA synthesis.</text>
</comment>
<dbReference type="Gene3D" id="3.40.50.2020">
    <property type="match status" value="1"/>
</dbReference>